<dbReference type="OrthoDB" id="44271at2157"/>
<dbReference type="EMBL" id="CP029288">
    <property type="protein sequence ID" value="AWR96342.1"/>
    <property type="molecule type" value="Genomic_DNA"/>
</dbReference>
<gene>
    <name evidence="4" type="ORF">DFR86_01455</name>
</gene>
<evidence type="ECO:0000313" key="5">
    <source>
        <dbReference type="Proteomes" id="UP000248410"/>
    </source>
</evidence>
<reference evidence="4 5" key="1">
    <citation type="submission" date="2018-05" db="EMBL/GenBank/DDBJ databases">
        <title>Complete Genome Sequences of Extremely Thermoacidophilic, Metal-Mobilizing Type-Strain Members of the Archaeal Family Sulfolobaceae: Acidianus brierleyi DSM-1651T, Acidianus sulfidivorans DSM-18786T, Metallosphaera hakonensis DSM-7519T, and Metallosphaera prunae DSM-10039T.</title>
        <authorList>
            <person name="Counts J.A."/>
            <person name="Kelly R.M."/>
        </authorList>
    </citation>
    <scope>NUCLEOTIDE SEQUENCE [LARGE SCALE GENOMIC DNA]</scope>
    <source>
        <strain evidence="4 5">JP7</strain>
    </source>
</reference>
<dbReference type="Proteomes" id="UP000248410">
    <property type="component" value="Chromosome"/>
</dbReference>
<sequence length="156" mass="17939">MMKVCPRCGYNNPDDAEFCEKCRYYFPPSNPSFQSIQPNLNQLTQNPPTQNSNQNINSTPFPVQPNYPQMQYVKICPRCNFVNPSNANYCAACGYPLQFVTPVPANAPYQYPQYTYPQQTTQQQEIKKNVKFPYLKFFLAVGIAYVMIGLILYFLG</sequence>
<dbReference type="Pfam" id="PF13240">
    <property type="entry name" value="Zn_Ribbon_1"/>
    <property type="match status" value="1"/>
</dbReference>
<evidence type="ECO:0000256" key="1">
    <source>
        <dbReference type="SAM" id="MobiDB-lite"/>
    </source>
</evidence>
<dbReference type="KEGG" id="asul:DFR86_01455"/>
<evidence type="ECO:0000256" key="2">
    <source>
        <dbReference type="SAM" id="Phobius"/>
    </source>
</evidence>
<feature type="transmembrane region" description="Helical" evidence="2">
    <location>
        <begin position="134"/>
        <end position="155"/>
    </location>
</feature>
<organism evidence="4 5">
    <name type="scientific">Acidianus sulfidivorans JP7</name>
    <dbReference type="NCBI Taxonomy" id="619593"/>
    <lineage>
        <taxon>Archaea</taxon>
        <taxon>Thermoproteota</taxon>
        <taxon>Thermoprotei</taxon>
        <taxon>Sulfolobales</taxon>
        <taxon>Sulfolobaceae</taxon>
        <taxon>Acidianus</taxon>
    </lineage>
</organism>
<dbReference type="InterPro" id="IPR026870">
    <property type="entry name" value="Zinc_ribbon_dom"/>
</dbReference>
<keyword evidence="2" id="KW-1133">Transmembrane helix</keyword>
<dbReference type="InterPro" id="IPR038587">
    <property type="entry name" value="Ribosomal_eL40_sf"/>
</dbReference>
<keyword evidence="5" id="KW-1185">Reference proteome</keyword>
<proteinExistence type="predicted"/>
<evidence type="ECO:0000259" key="3">
    <source>
        <dbReference type="Pfam" id="PF13240"/>
    </source>
</evidence>
<keyword evidence="2" id="KW-0472">Membrane</keyword>
<name>A0A2U9IJW6_9CREN</name>
<protein>
    <recommendedName>
        <fullName evidence="3">Zinc-ribbon domain-containing protein</fullName>
    </recommendedName>
</protein>
<accession>A0A2U9IJW6</accession>
<feature type="region of interest" description="Disordered" evidence="1">
    <location>
        <begin position="36"/>
        <end position="59"/>
    </location>
</feature>
<keyword evidence="2" id="KW-0812">Transmembrane</keyword>
<evidence type="ECO:0000313" key="4">
    <source>
        <dbReference type="EMBL" id="AWR96342.1"/>
    </source>
</evidence>
<feature type="domain" description="Zinc-ribbon" evidence="3">
    <location>
        <begin position="5"/>
        <end position="22"/>
    </location>
</feature>
<dbReference type="AlphaFoldDB" id="A0A2U9IJW6"/>
<dbReference type="Gene3D" id="4.10.1060.50">
    <property type="match status" value="1"/>
</dbReference>